<evidence type="ECO:0000313" key="7">
    <source>
        <dbReference type="Proteomes" id="UP000317646"/>
    </source>
</evidence>
<accession>A0A502GZZ4</accession>
<feature type="transmembrane region" description="Helical" evidence="5">
    <location>
        <begin position="63"/>
        <end position="82"/>
    </location>
</feature>
<reference evidence="6 7" key="1">
    <citation type="journal article" date="2019" name="Environ. Microbiol.">
        <title>Species interactions and distinct microbial communities in high Arctic permafrost affected cryosols are associated with the CH4 and CO2 gas fluxes.</title>
        <authorList>
            <person name="Altshuler I."/>
            <person name="Hamel J."/>
            <person name="Turney S."/>
            <person name="Magnuson E."/>
            <person name="Levesque R."/>
            <person name="Greer C."/>
            <person name="Whyte L.G."/>
        </authorList>
    </citation>
    <scope>NUCLEOTIDE SEQUENCE [LARGE SCALE GENOMIC DNA]</scope>
    <source>
        <strain evidence="6 7">S9.2P</strain>
    </source>
</reference>
<proteinExistence type="predicted"/>
<dbReference type="InterPro" id="IPR032808">
    <property type="entry name" value="DoxX"/>
</dbReference>
<dbReference type="GO" id="GO:0016020">
    <property type="term" value="C:membrane"/>
    <property type="evidence" value="ECO:0007669"/>
    <property type="project" value="UniProtKB-SubCell"/>
</dbReference>
<evidence type="ECO:0000256" key="1">
    <source>
        <dbReference type="ARBA" id="ARBA00004141"/>
    </source>
</evidence>
<dbReference type="AlphaFoldDB" id="A0A502GZZ4"/>
<gene>
    <name evidence="6" type="ORF">EAH73_06675</name>
</gene>
<comment type="caution">
    <text evidence="6">The sequence shown here is derived from an EMBL/GenBank/DDBJ whole genome shotgun (WGS) entry which is preliminary data.</text>
</comment>
<dbReference type="Proteomes" id="UP000317646">
    <property type="component" value="Unassembled WGS sequence"/>
</dbReference>
<name>A0A502GZZ4_9BACT</name>
<comment type="subcellular location">
    <subcellularLocation>
        <location evidence="1">Membrane</location>
        <topology evidence="1">Multi-pass membrane protein</topology>
    </subcellularLocation>
</comment>
<keyword evidence="3 5" id="KW-1133">Transmembrane helix</keyword>
<feature type="transmembrane region" description="Helical" evidence="5">
    <location>
        <begin position="37"/>
        <end position="57"/>
    </location>
</feature>
<feature type="transmembrane region" description="Helical" evidence="5">
    <location>
        <begin position="6"/>
        <end position="25"/>
    </location>
</feature>
<dbReference type="Pfam" id="PF13564">
    <property type="entry name" value="DoxX_2"/>
    <property type="match status" value="1"/>
</dbReference>
<dbReference type="RefSeq" id="WP_140465707.1">
    <property type="nucleotide sequence ID" value="NZ_RCYZ01000002.1"/>
</dbReference>
<keyword evidence="2 5" id="KW-0812">Transmembrane</keyword>
<keyword evidence="4 5" id="KW-0472">Membrane</keyword>
<evidence type="ECO:0000256" key="4">
    <source>
        <dbReference type="ARBA" id="ARBA00023136"/>
    </source>
</evidence>
<dbReference type="EMBL" id="RCYZ01000002">
    <property type="protein sequence ID" value="TPG67404.1"/>
    <property type="molecule type" value="Genomic_DNA"/>
</dbReference>
<evidence type="ECO:0000313" key="6">
    <source>
        <dbReference type="EMBL" id="TPG67404.1"/>
    </source>
</evidence>
<evidence type="ECO:0000256" key="3">
    <source>
        <dbReference type="ARBA" id="ARBA00022989"/>
    </source>
</evidence>
<keyword evidence="7" id="KW-1185">Reference proteome</keyword>
<dbReference type="OrthoDB" id="799482at2"/>
<feature type="transmembrane region" description="Helical" evidence="5">
    <location>
        <begin position="89"/>
        <end position="108"/>
    </location>
</feature>
<protein>
    <recommendedName>
        <fullName evidence="8">DoxX family protein</fullName>
    </recommendedName>
</protein>
<evidence type="ECO:0000256" key="5">
    <source>
        <dbReference type="SAM" id="Phobius"/>
    </source>
</evidence>
<organism evidence="6 7">
    <name type="scientific">Hymenobacter nivis</name>
    <dbReference type="NCBI Taxonomy" id="1850093"/>
    <lineage>
        <taxon>Bacteria</taxon>
        <taxon>Pseudomonadati</taxon>
        <taxon>Bacteroidota</taxon>
        <taxon>Cytophagia</taxon>
        <taxon>Cytophagales</taxon>
        <taxon>Hymenobacteraceae</taxon>
        <taxon>Hymenobacter</taxon>
    </lineage>
</organism>
<evidence type="ECO:0000256" key="2">
    <source>
        <dbReference type="ARBA" id="ARBA00022692"/>
    </source>
</evidence>
<evidence type="ECO:0008006" key="8">
    <source>
        <dbReference type="Google" id="ProtNLM"/>
    </source>
</evidence>
<sequence>MSLLTVLILVSSLSFLGYGVAYFMSPNMKAEFKRFGLEKEGIIAIVFELLGAVGLLVGLKYNIILLISSGGLALLMFLGVGIRIKVKDGLLISLPAFAFMLLNAYIFAKAL</sequence>